<dbReference type="Pfam" id="PF00134">
    <property type="entry name" value="Cyclin_N"/>
    <property type="match status" value="1"/>
</dbReference>
<dbReference type="CDD" id="cd20568">
    <property type="entry name" value="CYCLIN_CLBs_yeast_rpt1"/>
    <property type="match status" value="1"/>
</dbReference>
<feature type="domain" description="Cyclin-like" evidence="6">
    <location>
        <begin position="418"/>
        <end position="500"/>
    </location>
</feature>
<feature type="region of interest" description="Disordered" evidence="5">
    <location>
        <begin position="205"/>
        <end position="230"/>
    </location>
</feature>
<dbReference type="SMART" id="SM00385">
    <property type="entry name" value="CYCLIN"/>
    <property type="match status" value="2"/>
</dbReference>
<dbReference type="PANTHER" id="PTHR10177">
    <property type="entry name" value="CYCLINS"/>
    <property type="match status" value="1"/>
</dbReference>
<dbReference type="InterPro" id="IPR004367">
    <property type="entry name" value="Cyclin_C-dom"/>
</dbReference>
<dbReference type="PROSITE" id="PS00292">
    <property type="entry name" value="CYCLINS"/>
    <property type="match status" value="1"/>
</dbReference>
<accession>A0A067LZ89</accession>
<feature type="domain" description="Cyclin C-terminal" evidence="7">
    <location>
        <begin position="414"/>
        <end position="529"/>
    </location>
</feature>
<keyword evidence="1" id="KW-0132">Cell division</keyword>
<dbReference type="InParanoid" id="A0A067LZ89"/>
<keyword evidence="9" id="KW-1185">Reference proteome</keyword>
<evidence type="ECO:0000256" key="5">
    <source>
        <dbReference type="SAM" id="MobiDB-lite"/>
    </source>
</evidence>
<comment type="similarity">
    <text evidence="4">Belongs to the cyclin family.</text>
</comment>
<dbReference type="InterPro" id="IPR036915">
    <property type="entry name" value="Cyclin-like_sf"/>
</dbReference>
<organism evidence="8 9">
    <name type="scientific">Botryobasidium botryosum (strain FD-172 SS1)</name>
    <dbReference type="NCBI Taxonomy" id="930990"/>
    <lineage>
        <taxon>Eukaryota</taxon>
        <taxon>Fungi</taxon>
        <taxon>Dikarya</taxon>
        <taxon>Basidiomycota</taxon>
        <taxon>Agaricomycotina</taxon>
        <taxon>Agaricomycetes</taxon>
        <taxon>Cantharellales</taxon>
        <taxon>Botryobasidiaceae</taxon>
        <taxon>Botryobasidium</taxon>
    </lineage>
</organism>
<protein>
    <submittedName>
        <fullName evidence="8">Uncharacterized protein</fullName>
    </submittedName>
</protein>
<dbReference type="Gene3D" id="1.10.472.10">
    <property type="entry name" value="Cyclin-like"/>
    <property type="match status" value="2"/>
</dbReference>
<reference evidence="9" key="1">
    <citation type="journal article" date="2014" name="Proc. Natl. Acad. Sci. U.S.A.">
        <title>Extensive sampling of basidiomycete genomes demonstrates inadequacy of the white-rot/brown-rot paradigm for wood decay fungi.</title>
        <authorList>
            <person name="Riley R."/>
            <person name="Salamov A.A."/>
            <person name="Brown D.W."/>
            <person name="Nagy L.G."/>
            <person name="Floudas D."/>
            <person name="Held B.W."/>
            <person name="Levasseur A."/>
            <person name="Lombard V."/>
            <person name="Morin E."/>
            <person name="Otillar R."/>
            <person name="Lindquist E.A."/>
            <person name="Sun H."/>
            <person name="LaButti K.M."/>
            <person name="Schmutz J."/>
            <person name="Jabbour D."/>
            <person name="Luo H."/>
            <person name="Baker S.E."/>
            <person name="Pisabarro A.G."/>
            <person name="Walton J.D."/>
            <person name="Blanchette R.A."/>
            <person name="Henrissat B."/>
            <person name="Martin F."/>
            <person name="Cullen D."/>
            <person name="Hibbett D.S."/>
            <person name="Grigoriev I.V."/>
        </authorList>
    </citation>
    <scope>NUCLEOTIDE SEQUENCE [LARGE SCALE GENOMIC DNA]</scope>
    <source>
        <strain evidence="9">FD-172 SS1</strain>
    </source>
</reference>
<dbReference type="HOGENOM" id="CLU_020695_10_1_1"/>
<evidence type="ECO:0000259" key="6">
    <source>
        <dbReference type="SMART" id="SM00385"/>
    </source>
</evidence>
<dbReference type="Proteomes" id="UP000027195">
    <property type="component" value="Unassembled WGS sequence"/>
</dbReference>
<evidence type="ECO:0000313" key="9">
    <source>
        <dbReference type="Proteomes" id="UP000027195"/>
    </source>
</evidence>
<dbReference type="InterPro" id="IPR048258">
    <property type="entry name" value="Cyclins_cyclin-box"/>
</dbReference>
<dbReference type="GO" id="GO:0051301">
    <property type="term" value="P:cell division"/>
    <property type="evidence" value="ECO:0007669"/>
    <property type="project" value="UniProtKB-KW"/>
</dbReference>
<dbReference type="InterPro" id="IPR013763">
    <property type="entry name" value="Cyclin-like_dom"/>
</dbReference>
<sequence length="575" mass="64853">MASNINRRATRLTRAAPIADEKLAATRASRLKVHDAKAATAETAAQKRKREALGEVTNNRKKVGAKGMGPSDEKEKASGSATAKPAPLGERRTVSGTVALPNRRLRSTKIAVAEDVVPPETVHEENDDAMAVDPPARGPIRASRRLSERVNPASASAPTAAPIEPAPRRQLPVAGTRRVAATGTATTVRGRPAATSRRIVVHTEEDPEAVVEEEKPVQKKRRTSSVGAEDKVVEEIRERHREASIEEAPQEQAEVHQTLAQEEAKWDDLDKEDEGDPNMVAEYVVEIYDYLKHLERQTMPNPQYMDNQKELAWKMRGILMDWLIQVHLRFRLLPETLFLAVNIIDRFLSSRVVSLVKLQLVGVTAMFIAAKYEEIMAPSVKNFLYCADSTYDEKEILDAEKYVLRTIDWNLSYPNPIHFLRRASKADGYDFQVRTVAKYFIEIACVEWRLLGTVPSLVAASGIWLARLVLDRDDEWTPNLAHYSSYTEAEIIPTASIMLNYVLRPVRHESFYKKYASRKYLKASTYVRQWAVERYGEHDRPPAISLHVELPHLRQISRVRRESGDVVGMDDVEDL</sequence>
<dbReference type="Pfam" id="PF02984">
    <property type="entry name" value="Cyclin_C"/>
    <property type="match status" value="1"/>
</dbReference>
<dbReference type="InterPro" id="IPR006671">
    <property type="entry name" value="Cyclin_N"/>
</dbReference>
<evidence type="ECO:0000256" key="3">
    <source>
        <dbReference type="ARBA" id="ARBA00023306"/>
    </source>
</evidence>
<name>A0A067LZ89_BOTB1</name>
<dbReference type="SMART" id="SM01332">
    <property type="entry name" value="Cyclin_C"/>
    <property type="match status" value="1"/>
</dbReference>
<dbReference type="CDD" id="cd20512">
    <property type="entry name" value="CYCLIN_CLBs_yeast_rpt2"/>
    <property type="match status" value="1"/>
</dbReference>
<dbReference type="FunCoup" id="A0A067LZ89">
    <property type="interactions" value="705"/>
</dbReference>
<feature type="region of interest" description="Disordered" evidence="5">
    <location>
        <begin position="29"/>
        <end position="99"/>
    </location>
</feature>
<proteinExistence type="inferred from homology"/>
<dbReference type="InterPro" id="IPR039361">
    <property type="entry name" value="Cyclin"/>
</dbReference>
<evidence type="ECO:0000313" key="8">
    <source>
        <dbReference type="EMBL" id="KDQ08743.1"/>
    </source>
</evidence>
<evidence type="ECO:0000256" key="2">
    <source>
        <dbReference type="ARBA" id="ARBA00023127"/>
    </source>
</evidence>
<dbReference type="PIRSF" id="PIRSF001771">
    <property type="entry name" value="Cyclin_A_B_D_E"/>
    <property type="match status" value="1"/>
</dbReference>
<dbReference type="AlphaFoldDB" id="A0A067LZ89"/>
<dbReference type="GO" id="GO:0016538">
    <property type="term" value="F:cyclin-dependent protein serine/threonine kinase regulator activity"/>
    <property type="evidence" value="ECO:0007669"/>
    <property type="project" value="InterPro"/>
</dbReference>
<feature type="domain" description="Cyclin-like" evidence="6">
    <location>
        <begin position="321"/>
        <end position="405"/>
    </location>
</feature>
<dbReference type="InterPro" id="IPR046965">
    <property type="entry name" value="Cyclin_A/B-like"/>
</dbReference>
<keyword evidence="2 4" id="KW-0195">Cyclin</keyword>
<evidence type="ECO:0000256" key="4">
    <source>
        <dbReference type="RuleBase" id="RU000383"/>
    </source>
</evidence>
<evidence type="ECO:0000259" key="7">
    <source>
        <dbReference type="SMART" id="SM01332"/>
    </source>
</evidence>
<dbReference type="EMBL" id="KL198086">
    <property type="protein sequence ID" value="KDQ08743.1"/>
    <property type="molecule type" value="Genomic_DNA"/>
</dbReference>
<dbReference type="OrthoDB" id="5590282at2759"/>
<dbReference type="STRING" id="930990.A0A067LZ89"/>
<dbReference type="GO" id="GO:0044772">
    <property type="term" value="P:mitotic cell cycle phase transition"/>
    <property type="evidence" value="ECO:0007669"/>
    <property type="project" value="InterPro"/>
</dbReference>
<evidence type="ECO:0000256" key="1">
    <source>
        <dbReference type="ARBA" id="ARBA00022618"/>
    </source>
</evidence>
<keyword evidence="3" id="KW-0131">Cell cycle</keyword>
<dbReference type="SUPFAM" id="SSF47954">
    <property type="entry name" value="Cyclin-like"/>
    <property type="match status" value="2"/>
</dbReference>
<gene>
    <name evidence="8" type="ORF">BOTBODRAFT_165516</name>
</gene>
<dbReference type="FunFam" id="1.10.472.10:FF:000001">
    <property type="entry name" value="G2/mitotic-specific cyclin"/>
    <property type="match status" value="1"/>
</dbReference>